<dbReference type="GO" id="GO:0008610">
    <property type="term" value="P:lipid biosynthetic process"/>
    <property type="evidence" value="ECO:0007669"/>
    <property type="project" value="UniProtKB-ARBA"/>
</dbReference>
<dbReference type="Gene3D" id="3.40.50.720">
    <property type="entry name" value="NAD(P)-binding Rossmann-like Domain"/>
    <property type="match status" value="1"/>
</dbReference>
<dbReference type="PANTHER" id="PTHR45527:SF1">
    <property type="entry name" value="FATTY ACID SYNTHASE"/>
    <property type="match status" value="1"/>
</dbReference>
<dbReference type="Proteomes" id="UP000031549">
    <property type="component" value="Unassembled WGS sequence"/>
</dbReference>
<evidence type="ECO:0000256" key="2">
    <source>
        <dbReference type="ARBA" id="ARBA00006432"/>
    </source>
</evidence>
<dbReference type="InterPro" id="IPR020845">
    <property type="entry name" value="AMP-binding_CS"/>
</dbReference>
<proteinExistence type="inferred from homology"/>
<keyword evidence="8" id="KW-1185">Reference proteome</keyword>
<dbReference type="Pfam" id="PF07993">
    <property type="entry name" value="NAD_binding_4"/>
    <property type="match status" value="1"/>
</dbReference>
<keyword evidence="4" id="KW-0597">Phosphoprotein</keyword>
<evidence type="ECO:0000259" key="6">
    <source>
        <dbReference type="PROSITE" id="PS50075"/>
    </source>
</evidence>
<evidence type="ECO:0000256" key="5">
    <source>
        <dbReference type="ARBA" id="ARBA00022598"/>
    </source>
</evidence>
<dbReference type="InterPro" id="IPR023213">
    <property type="entry name" value="CAT-like_dom_sf"/>
</dbReference>
<dbReference type="SUPFAM" id="SSF52777">
    <property type="entry name" value="CoA-dependent acyltransferases"/>
    <property type="match status" value="2"/>
</dbReference>
<dbReference type="CDD" id="cd12116">
    <property type="entry name" value="A_NRPS_Ta1_like"/>
    <property type="match status" value="1"/>
</dbReference>
<dbReference type="Gene3D" id="3.30.559.10">
    <property type="entry name" value="Chloramphenicol acetyltransferase-like domain"/>
    <property type="match status" value="1"/>
</dbReference>
<dbReference type="CDD" id="cd05235">
    <property type="entry name" value="SDR_e1"/>
    <property type="match status" value="1"/>
</dbReference>
<dbReference type="NCBIfam" id="TIGR01746">
    <property type="entry name" value="Thioester-redct"/>
    <property type="match status" value="1"/>
</dbReference>
<dbReference type="FunFam" id="1.10.1200.10:FF:000005">
    <property type="entry name" value="Nonribosomal peptide synthetase 1"/>
    <property type="match status" value="1"/>
</dbReference>
<reference evidence="7 8" key="1">
    <citation type="journal article" date="2015" name="Genome Announc.">
        <title>Draft Genome Sequence of Cyanobacterium Hassallia byssoidea Strain VB512170, Isolated from Monuments in India.</title>
        <authorList>
            <person name="Singh D."/>
            <person name="Chandrababunaidu M.M."/>
            <person name="Panda A."/>
            <person name="Sen D."/>
            <person name="Bhattacharyya S."/>
            <person name="Adhikary S.P."/>
            <person name="Tripathy S."/>
        </authorList>
    </citation>
    <scope>NUCLEOTIDE SEQUENCE [LARGE SCALE GENOMIC DNA]</scope>
    <source>
        <strain evidence="7 8">VB512170</strain>
    </source>
</reference>
<dbReference type="PROSITE" id="PS00012">
    <property type="entry name" value="PHOSPHOPANTETHEINE"/>
    <property type="match status" value="1"/>
</dbReference>
<dbReference type="NCBIfam" id="TIGR01733">
    <property type="entry name" value="AA-adenyl-dom"/>
    <property type="match status" value="1"/>
</dbReference>
<dbReference type="SUPFAM" id="SSF47336">
    <property type="entry name" value="ACP-like"/>
    <property type="match status" value="1"/>
</dbReference>
<sequence>MKKNNIEDIYQLSPVQQGMLFHTLYAPSSGVYCQQLSCTFTGRLDVQAFDAAWQQVVARHVVLRTAFIWERQDQPLQVVYRQVKLPVEIHSWIGLSPDEQQQQLQAFLESDRQRGFQLSKAPLMRLTLIQMSEDVYQFVWSYHHILIDGWSLPLVFKEVLGFYEALSQKQDLQLQPSRSYREYIAWLQKQNLEVAKEFWGQTLKGLTAPTPLVVDTQQKSSLQESYNELLLELSPAVTTALVSLARQHQLTLNTLVQAAWALLLSRYSGETDVVFGVTVSGRSAALLGLESIVGLFINTLPMRVSVQGDRSIFPLLKQIQKQLFEISQYEYSPLVQVQEWSDVPRGQSLFESIVVFENYPVDAALQEQNLNLQISDVRTFEKTNYPLTIMAVPGAQLSLRFIYDGQRFDAATIARMAGHFQTLLEGIIANPDQQLSDIPLLNAAELDQILVEWNKTQADYPKQLCIHQLFEQQVEKTPDAVAVVFEDKQLTYRELNTSSNQLAHHLQRLGVGPEVLVGLCVERSLEMVVGLLGILKAGGAYMPLDPAYPRDRLTFMLEDANVPVLLTQERLMATLPEHKAKVVCLDADWQEIAQESEGNPYSKVTPEDLAYVIYTSGSTGKPKGVQILHGALVNFLNAMRLTLELNQKDTLLSVTTLSFDIAALELYLPLIVGARLVVISREVATDGTELLKRLSSEGATIMQATPATWRLLLASGWQDSRQLKILCGGEALKRELANQLLERGIELWNLYGPTETTIWSAVHKVETLNSASSADGIVSIGRPIANTQFYILDKHEKPVPVGVPGELHIGGVSLARGYLNRPELTSEKFILNPFNNKAGERLYKTGDLVRYQENGNIEYLGRIDEQVKIRGYRIELGEIEALLNQHPNVRETVVIAKENIPGDRRLVAYIVPHQEQIPTISDLRSFLKQKLPEFMVPSAFVVLDTLPLTPNGKVNRKALPDPESAQPELEKTFVAPRTPTEEALAEIWTQVLRLELVGVNDNFFDLGGHSLTATQLVFRVQNTFKIKLSLHALLETPTVAGMAQAIDNVRDCKPTPPATISVTDLNAEAVLDDTIRPANIPVEQIAEPARIFLTGATGFLGAFLLYELLQQTNADIYCLVRSSNVEEGKKKIQANLESYSLWNECFSSRIILVIGDLSQPLFGLSNQQFQLLASTIDVIYHNGALVNFVDPYPKLKAANVLGTQEVLRLASQIQVKPVHYISTFSVFALVDFTKDRVFRENDSLDHGGSLVGGYQQSKWVAEKLVTIARTRGLPVCIYRPGRVSGHSQTGICKTDDLISRMIKGCIQLGSVPDLNTMMDMTPVDYASKSIIYLSRQKKSLGENFHIFNPHPAYWNNLVTWIRSFGYSLQQISYDKWRAELLKVAEHSPDNALYPLIHTFNEEAADGNSVKVQFDTQNTLDHLVGTSINCPQISAELLSTYLSYYIRSGFLEAPQQIDKVGYSLNKAPGGITR</sequence>
<dbReference type="SUPFAM" id="SSF56801">
    <property type="entry name" value="Acetyl-CoA synthetase-like"/>
    <property type="match status" value="1"/>
</dbReference>
<dbReference type="PIRSF" id="PIRSF001617">
    <property type="entry name" value="Alpha-AR"/>
    <property type="match status" value="1"/>
</dbReference>
<accession>A0A846HAP7</accession>
<dbReference type="GO" id="GO:0016874">
    <property type="term" value="F:ligase activity"/>
    <property type="evidence" value="ECO:0007669"/>
    <property type="project" value="UniProtKB-KW"/>
</dbReference>
<dbReference type="InterPro" id="IPR000873">
    <property type="entry name" value="AMP-dep_synth/lig_dom"/>
</dbReference>
<dbReference type="CDD" id="cd19543">
    <property type="entry name" value="DCL_NRPS"/>
    <property type="match status" value="1"/>
</dbReference>
<dbReference type="Gene3D" id="3.30.559.30">
    <property type="entry name" value="Nonribosomal peptide synthetase, condensation domain"/>
    <property type="match status" value="1"/>
</dbReference>
<dbReference type="FunFam" id="3.30.300.30:FF:000010">
    <property type="entry name" value="Enterobactin synthetase component F"/>
    <property type="match status" value="1"/>
</dbReference>
<dbReference type="Pfam" id="PF13193">
    <property type="entry name" value="AMP-binding_C"/>
    <property type="match status" value="1"/>
</dbReference>
<keyword evidence="5" id="KW-0436">Ligase</keyword>
<dbReference type="EMBL" id="JTCM02000028">
    <property type="protein sequence ID" value="NEU73789.1"/>
    <property type="molecule type" value="Genomic_DNA"/>
</dbReference>
<dbReference type="PANTHER" id="PTHR45527">
    <property type="entry name" value="NONRIBOSOMAL PEPTIDE SYNTHETASE"/>
    <property type="match status" value="1"/>
</dbReference>
<dbReference type="Gene3D" id="3.30.300.30">
    <property type="match status" value="1"/>
</dbReference>
<dbReference type="Gene3D" id="2.30.38.10">
    <property type="entry name" value="Luciferase, Domain 3"/>
    <property type="match status" value="1"/>
</dbReference>
<dbReference type="InterPro" id="IPR009081">
    <property type="entry name" value="PP-bd_ACP"/>
</dbReference>
<dbReference type="SUPFAM" id="SSF51735">
    <property type="entry name" value="NAD(P)-binding Rossmann-fold domains"/>
    <property type="match status" value="1"/>
</dbReference>
<dbReference type="PROSITE" id="PS00455">
    <property type="entry name" value="AMP_BINDING"/>
    <property type="match status" value="1"/>
</dbReference>
<gene>
    <name evidence="7" type="ORF">PI95_014765</name>
</gene>
<dbReference type="InterPro" id="IPR010071">
    <property type="entry name" value="AA_adenyl_dom"/>
</dbReference>
<dbReference type="InterPro" id="IPR001242">
    <property type="entry name" value="Condensation_dom"/>
</dbReference>
<dbReference type="InterPro" id="IPR010080">
    <property type="entry name" value="Thioester_reductase-like_dom"/>
</dbReference>
<dbReference type="Gene3D" id="1.10.1200.10">
    <property type="entry name" value="ACP-like"/>
    <property type="match status" value="1"/>
</dbReference>
<dbReference type="Pfam" id="PF00550">
    <property type="entry name" value="PP-binding"/>
    <property type="match status" value="1"/>
</dbReference>
<dbReference type="GO" id="GO:0043041">
    <property type="term" value="P:amino acid activation for nonribosomal peptide biosynthetic process"/>
    <property type="evidence" value="ECO:0007669"/>
    <property type="project" value="TreeGrafter"/>
</dbReference>
<evidence type="ECO:0000313" key="7">
    <source>
        <dbReference type="EMBL" id="NEU73789.1"/>
    </source>
</evidence>
<dbReference type="InterPro" id="IPR006162">
    <property type="entry name" value="Ppantetheine_attach_site"/>
</dbReference>
<dbReference type="InterPro" id="IPR036736">
    <property type="entry name" value="ACP-like_sf"/>
</dbReference>
<dbReference type="PRINTS" id="PR00154">
    <property type="entry name" value="AMPBINDING"/>
</dbReference>
<dbReference type="InterPro" id="IPR036291">
    <property type="entry name" value="NAD(P)-bd_dom_sf"/>
</dbReference>
<comment type="similarity">
    <text evidence="2">Belongs to the ATP-dependent AMP-binding enzyme family.</text>
</comment>
<dbReference type="GO" id="GO:0044550">
    <property type="term" value="P:secondary metabolite biosynthetic process"/>
    <property type="evidence" value="ECO:0007669"/>
    <property type="project" value="UniProtKB-ARBA"/>
</dbReference>
<dbReference type="Gene3D" id="3.40.50.980">
    <property type="match status" value="2"/>
</dbReference>
<comment type="caution">
    <text evidence="7">The sequence shown here is derived from an EMBL/GenBank/DDBJ whole genome shotgun (WGS) entry which is preliminary data.</text>
</comment>
<evidence type="ECO:0000256" key="1">
    <source>
        <dbReference type="ARBA" id="ARBA00001957"/>
    </source>
</evidence>
<dbReference type="FunFam" id="3.40.50.980:FF:000001">
    <property type="entry name" value="Non-ribosomal peptide synthetase"/>
    <property type="match status" value="1"/>
</dbReference>
<keyword evidence="3" id="KW-0596">Phosphopantetheine</keyword>
<organism evidence="7 8">
    <name type="scientific">Hassallia byssoidea VB512170</name>
    <dbReference type="NCBI Taxonomy" id="1304833"/>
    <lineage>
        <taxon>Bacteria</taxon>
        <taxon>Bacillati</taxon>
        <taxon>Cyanobacteriota</taxon>
        <taxon>Cyanophyceae</taxon>
        <taxon>Nostocales</taxon>
        <taxon>Tolypothrichaceae</taxon>
        <taxon>Hassallia</taxon>
    </lineage>
</organism>
<dbReference type="InterPro" id="IPR020459">
    <property type="entry name" value="AMP-binding"/>
</dbReference>
<evidence type="ECO:0000256" key="3">
    <source>
        <dbReference type="ARBA" id="ARBA00022450"/>
    </source>
</evidence>
<name>A0A846HAP7_9CYAN</name>
<dbReference type="GO" id="GO:0031177">
    <property type="term" value="F:phosphopantetheine binding"/>
    <property type="evidence" value="ECO:0007669"/>
    <property type="project" value="TreeGrafter"/>
</dbReference>
<dbReference type="Pfam" id="PF00501">
    <property type="entry name" value="AMP-binding"/>
    <property type="match status" value="1"/>
</dbReference>
<evidence type="ECO:0000313" key="8">
    <source>
        <dbReference type="Proteomes" id="UP000031549"/>
    </source>
</evidence>
<dbReference type="GO" id="GO:0005829">
    <property type="term" value="C:cytosol"/>
    <property type="evidence" value="ECO:0007669"/>
    <property type="project" value="TreeGrafter"/>
</dbReference>
<dbReference type="FunFam" id="3.40.50.12780:FF:000012">
    <property type="entry name" value="Non-ribosomal peptide synthetase"/>
    <property type="match status" value="1"/>
</dbReference>
<dbReference type="FunFam" id="2.30.38.10:FF:000001">
    <property type="entry name" value="Non-ribosomal peptide synthetase PvdI"/>
    <property type="match status" value="1"/>
</dbReference>
<dbReference type="FunFam" id="3.30.559.10:FF:000012">
    <property type="entry name" value="Non-ribosomal peptide synthetase"/>
    <property type="match status" value="1"/>
</dbReference>
<dbReference type="RefSeq" id="WP_052325915.1">
    <property type="nucleotide sequence ID" value="NZ_JTCM02000028.1"/>
</dbReference>
<comment type="cofactor">
    <cofactor evidence="1">
        <name>pantetheine 4'-phosphate</name>
        <dbReference type="ChEBI" id="CHEBI:47942"/>
    </cofactor>
</comment>
<feature type="domain" description="Carrier" evidence="6">
    <location>
        <begin position="975"/>
        <end position="1050"/>
    </location>
</feature>
<dbReference type="Pfam" id="PF00668">
    <property type="entry name" value="Condensation"/>
    <property type="match status" value="1"/>
</dbReference>
<dbReference type="PROSITE" id="PS50075">
    <property type="entry name" value="CARRIER"/>
    <property type="match status" value="1"/>
</dbReference>
<dbReference type="InterPro" id="IPR045851">
    <property type="entry name" value="AMP-bd_C_sf"/>
</dbReference>
<dbReference type="InterPro" id="IPR013120">
    <property type="entry name" value="FAR_NAD-bd"/>
</dbReference>
<dbReference type="InterPro" id="IPR025110">
    <property type="entry name" value="AMP-bd_C"/>
</dbReference>
<evidence type="ECO:0000256" key="4">
    <source>
        <dbReference type="ARBA" id="ARBA00022553"/>
    </source>
</evidence>
<protein>
    <submittedName>
        <fullName evidence="7">Non-ribosomal peptide synthetase</fullName>
    </submittedName>
</protein>